<feature type="compositionally biased region" description="Polar residues" evidence="2">
    <location>
        <begin position="1"/>
        <end position="20"/>
    </location>
</feature>
<keyword evidence="4" id="KW-1185">Reference proteome</keyword>
<proteinExistence type="predicted"/>
<keyword evidence="1" id="KW-0539">Nucleus</keyword>
<dbReference type="InterPro" id="IPR050797">
    <property type="entry name" value="Carb_Metab_Trans_Reg"/>
</dbReference>
<evidence type="ECO:0000313" key="3">
    <source>
        <dbReference type="EMBL" id="KAL2063233.1"/>
    </source>
</evidence>
<evidence type="ECO:0000256" key="1">
    <source>
        <dbReference type="ARBA" id="ARBA00023242"/>
    </source>
</evidence>
<feature type="region of interest" description="Disordered" evidence="2">
    <location>
        <begin position="1"/>
        <end position="22"/>
    </location>
</feature>
<evidence type="ECO:0008006" key="5">
    <source>
        <dbReference type="Google" id="ProtNLM"/>
    </source>
</evidence>
<organism evidence="3 4">
    <name type="scientific">Oculimacula yallundae</name>
    <dbReference type="NCBI Taxonomy" id="86028"/>
    <lineage>
        <taxon>Eukaryota</taxon>
        <taxon>Fungi</taxon>
        <taxon>Dikarya</taxon>
        <taxon>Ascomycota</taxon>
        <taxon>Pezizomycotina</taxon>
        <taxon>Leotiomycetes</taxon>
        <taxon>Helotiales</taxon>
        <taxon>Ploettnerulaceae</taxon>
        <taxon>Oculimacula</taxon>
    </lineage>
</organism>
<dbReference type="CDD" id="cd12148">
    <property type="entry name" value="fungal_TF_MHR"/>
    <property type="match status" value="1"/>
</dbReference>
<reference evidence="3 4" key="1">
    <citation type="journal article" date="2024" name="Commun. Biol.">
        <title>Comparative genomic analysis of thermophilic fungi reveals convergent evolutionary adaptations and gene losses.</title>
        <authorList>
            <person name="Steindorff A.S."/>
            <person name="Aguilar-Pontes M.V."/>
            <person name="Robinson A.J."/>
            <person name="Andreopoulos B."/>
            <person name="LaButti K."/>
            <person name="Kuo A."/>
            <person name="Mondo S."/>
            <person name="Riley R."/>
            <person name="Otillar R."/>
            <person name="Haridas S."/>
            <person name="Lipzen A."/>
            <person name="Grimwood J."/>
            <person name="Schmutz J."/>
            <person name="Clum A."/>
            <person name="Reid I.D."/>
            <person name="Moisan M.C."/>
            <person name="Butler G."/>
            <person name="Nguyen T.T.M."/>
            <person name="Dewar K."/>
            <person name="Conant G."/>
            <person name="Drula E."/>
            <person name="Henrissat B."/>
            <person name="Hansel C."/>
            <person name="Singer S."/>
            <person name="Hutchinson M.I."/>
            <person name="de Vries R.P."/>
            <person name="Natvig D.O."/>
            <person name="Powell A.J."/>
            <person name="Tsang A."/>
            <person name="Grigoriev I.V."/>
        </authorList>
    </citation>
    <scope>NUCLEOTIDE SEQUENCE [LARGE SCALE GENOMIC DNA]</scope>
    <source>
        <strain evidence="3 4">CBS 494.80</strain>
    </source>
</reference>
<accession>A0ABR4C2J2</accession>
<dbReference type="EMBL" id="JAZHXI010000015">
    <property type="protein sequence ID" value="KAL2063233.1"/>
    <property type="molecule type" value="Genomic_DNA"/>
</dbReference>
<comment type="caution">
    <text evidence="3">The sequence shown here is derived from an EMBL/GenBank/DDBJ whole genome shotgun (WGS) entry which is preliminary data.</text>
</comment>
<evidence type="ECO:0000256" key="2">
    <source>
        <dbReference type="SAM" id="MobiDB-lite"/>
    </source>
</evidence>
<dbReference type="PANTHER" id="PTHR31668:SF30">
    <property type="entry name" value="ZN(II)2CYS6 TRANSCRIPTION FACTOR (EUROFUNG)"/>
    <property type="match status" value="1"/>
</dbReference>
<dbReference type="PANTHER" id="PTHR31668">
    <property type="entry name" value="GLUCOSE TRANSPORT TRANSCRIPTION REGULATOR RGT1-RELATED-RELATED"/>
    <property type="match status" value="1"/>
</dbReference>
<protein>
    <recommendedName>
        <fullName evidence="5">Transcription factor domain-containing protein</fullName>
    </recommendedName>
</protein>
<sequence length="541" mass="61572">MSSSISNESPNGTLDNSSSPGEKIQRCKRCAELGIPCTFILPVAARGPRKKNRVPASTTAESSDTIVRRGPVVEDLLGPEVSKENLLTSITITSPGNIPIVTRESLEALSPFKNQTSPHSVYRKDLYDKDFLALVLSICAATVGTMPRKFNEYRNATSPLRFQSRTEMINYCYDMSWGLRGSDYFDEISFNKWASSYFMQIAFFQIGQHNRQRMVEVEAMQLARLLDLHKISSYDGLDCIQTQLRKKGFWLMFYGYVHSELQNLRKEKLAYLDGTILSTINLQDLMPIEVDDEMIQENSVQSQPEEYLSLTTGFNVASRIFWASLLPLHPPGPFGTKEQYCNCVRSSEATKQFTHLQDRLYDIKYMLDGLPTQLRQWAAVRDEDGLEGLDVDQRRILHSQYESMRANIHVSHLWLQSIIADQIDALKDHDPNASQLDSVTLATKDRWAEREDICRQLLHILHGIPEVHLEPNGHHLTFKVRDVAVTLLACPFDSQHEVARRAFGYVREFTDILSRLDGSETINTLSLQSWVDTGRRVGTID</sequence>
<dbReference type="Proteomes" id="UP001595075">
    <property type="component" value="Unassembled WGS sequence"/>
</dbReference>
<name>A0ABR4C2J2_9HELO</name>
<gene>
    <name evidence="3" type="ORF">VTL71DRAFT_5038</name>
</gene>
<evidence type="ECO:0000313" key="4">
    <source>
        <dbReference type="Proteomes" id="UP001595075"/>
    </source>
</evidence>